<protein>
    <submittedName>
        <fullName evidence="1">Uncharacterized protein</fullName>
    </submittedName>
</protein>
<evidence type="ECO:0000313" key="1">
    <source>
        <dbReference type="EMBL" id="CAJ1971838.1"/>
    </source>
</evidence>
<dbReference type="Proteomes" id="UP001189624">
    <property type="component" value="Chromosome 8"/>
</dbReference>
<dbReference type="Gramene" id="rna-AYBTSS11_LOCUS23844">
    <property type="protein sequence ID" value="CAJ1971838.1"/>
    <property type="gene ID" value="gene-AYBTSS11_LOCUS23844"/>
</dbReference>
<dbReference type="AlphaFoldDB" id="A0AA86T040"/>
<keyword evidence="2" id="KW-1185">Reference proteome</keyword>
<organism evidence="1 2">
    <name type="scientific">Sphenostylis stenocarpa</name>
    <dbReference type="NCBI Taxonomy" id="92480"/>
    <lineage>
        <taxon>Eukaryota</taxon>
        <taxon>Viridiplantae</taxon>
        <taxon>Streptophyta</taxon>
        <taxon>Embryophyta</taxon>
        <taxon>Tracheophyta</taxon>
        <taxon>Spermatophyta</taxon>
        <taxon>Magnoliopsida</taxon>
        <taxon>eudicotyledons</taxon>
        <taxon>Gunneridae</taxon>
        <taxon>Pentapetalae</taxon>
        <taxon>rosids</taxon>
        <taxon>fabids</taxon>
        <taxon>Fabales</taxon>
        <taxon>Fabaceae</taxon>
        <taxon>Papilionoideae</taxon>
        <taxon>50 kb inversion clade</taxon>
        <taxon>NPAAA clade</taxon>
        <taxon>indigoferoid/millettioid clade</taxon>
        <taxon>Phaseoleae</taxon>
        <taxon>Sphenostylis</taxon>
    </lineage>
</organism>
<accession>A0AA86T040</accession>
<proteinExistence type="predicted"/>
<name>A0AA86T040_9FABA</name>
<evidence type="ECO:0000313" key="2">
    <source>
        <dbReference type="Proteomes" id="UP001189624"/>
    </source>
</evidence>
<sequence>MELGELEKDAGAAEEFSTFHCDPKHDTFSKDPEAKDFNLLHPIVQLLQSNSIMSVEFENIQHENYEGAERELQRTSYGRANMA</sequence>
<reference evidence="1" key="1">
    <citation type="submission" date="2023-10" db="EMBL/GenBank/DDBJ databases">
        <authorList>
            <person name="Domelevo Entfellner J.-B."/>
        </authorList>
    </citation>
    <scope>NUCLEOTIDE SEQUENCE</scope>
</reference>
<dbReference type="EMBL" id="OY731405">
    <property type="protein sequence ID" value="CAJ1971838.1"/>
    <property type="molecule type" value="Genomic_DNA"/>
</dbReference>
<gene>
    <name evidence="1" type="ORF">AYBTSS11_LOCUS23844</name>
</gene>